<gene>
    <name evidence="2" type="ORF">FA046_13990</name>
</gene>
<evidence type="ECO:0000313" key="2">
    <source>
        <dbReference type="EMBL" id="TKB96292.1"/>
    </source>
</evidence>
<dbReference type="Proteomes" id="UP000308181">
    <property type="component" value="Unassembled WGS sequence"/>
</dbReference>
<dbReference type="EMBL" id="SWBP01000005">
    <property type="protein sequence ID" value="TKB96292.1"/>
    <property type="molecule type" value="Genomic_DNA"/>
</dbReference>
<feature type="chain" id="PRO_5020949240" evidence="1">
    <location>
        <begin position="19"/>
        <end position="256"/>
    </location>
</feature>
<dbReference type="RefSeq" id="WP_136827159.1">
    <property type="nucleotide sequence ID" value="NZ_SWBP01000005.1"/>
</dbReference>
<name>A0A4U1BUD8_9SPHI</name>
<evidence type="ECO:0000256" key="1">
    <source>
        <dbReference type="SAM" id="SignalP"/>
    </source>
</evidence>
<dbReference type="OrthoDB" id="2987994at2"/>
<keyword evidence="1" id="KW-0732">Signal</keyword>
<proteinExistence type="predicted"/>
<organism evidence="2 3">
    <name type="scientific">Pedobacter cryophilus</name>
    <dbReference type="NCBI Taxonomy" id="2571271"/>
    <lineage>
        <taxon>Bacteria</taxon>
        <taxon>Pseudomonadati</taxon>
        <taxon>Bacteroidota</taxon>
        <taxon>Sphingobacteriia</taxon>
        <taxon>Sphingobacteriales</taxon>
        <taxon>Sphingobacteriaceae</taxon>
        <taxon>Pedobacter</taxon>
    </lineage>
</organism>
<reference evidence="2 3" key="1">
    <citation type="submission" date="2019-04" db="EMBL/GenBank/DDBJ databases">
        <title>Pedobacter sp. AR-3-17 sp. nov., isolated from Arctic soil.</title>
        <authorList>
            <person name="Dahal R.H."/>
            <person name="Kim D.-U."/>
        </authorList>
    </citation>
    <scope>NUCLEOTIDE SEQUENCE [LARGE SCALE GENOMIC DNA]</scope>
    <source>
        <strain evidence="2 3">AR-3-17</strain>
    </source>
</reference>
<evidence type="ECO:0000313" key="3">
    <source>
        <dbReference type="Proteomes" id="UP000308181"/>
    </source>
</evidence>
<feature type="signal peptide" evidence="1">
    <location>
        <begin position="1"/>
        <end position="18"/>
    </location>
</feature>
<dbReference type="AlphaFoldDB" id="A0A4U1BUD8"/>
<comment type="caution">
    <text evidence="2">The sequence shown here is derived from an EMBL/GenBank/DDBJ whole genome shotgun (WGS) entry which is preliminary data.</text>
</comment>
<keyword evidence="3" id="KW-1185">Reference proteome</keyword>
<accession>A0A4U1BUD8</accession>
<sequence length="256" mass="29450">MKTLITLFILAVSIACKAQTPDLTNWKLDSLPLGAKTNSANLSANDWIFTKNINKWEIIRNDYKREKGNSFPFSEKFISENLKELQGNKFIKKIKEGFLVGINKGEFGGGLYFVKDNGLAVYQISGNLNIKGFFEFNNRIFAIEGLAHMGLNRGKIIEIFKEDKTWKCKSITDLIETPAIIADYKDEKIIVTSQYILKLDKQLNIFEVLKSPFYWGILYPSSILVDNDNLYLSMREGILKIKEFDTAPEYEWYIPK</sequence>
<protein>
    <submittedName>
        <fullName evidence="2">Uncharacterized protein</fullName>
    </submittedName>
</protein>
<dbReference type="PROSITE" id="PS51257">
    <property type="entry name" value="PROKAR_LIPOPROTEIN"/>
    <property type="match status" value="1"/>
</dbReference>